<dbReference type="Proteomes" id="UP000291151">
    <property type="component" value="Chromosome"/>
</dbReference>
<sequence>MAIEKLNIVPVKLESDSDSTSTLTSRGPLRPVCVIQATDLKISFYPGVKPHIIQTVIKELNRSDS</sequence>
<accession>A0A4P6USR6</accession>
<dbReference type="KEGG" id="uth:DKZ56_00790"/>
<evidence type="ECO:0000313" key="1">
    <source>
        <dbReference type="EMBL" id="QBK24572.1"/>
    </source>
</evidence>
<reference evidence="1 2" key="1">
    <citation type="submission" date="2019-02" db="EMBL/GenBank/DDBJ databases">
        <title>Ureibacillus thermophilus.</title>
        <authorList>
            <person name="Sunny J.S."/>
            <person name="Natarajan A."/>
            <person name="Saleena L.M."/>
        </authorList>
    </citation>
    <scope>NUCLEOTIDE SEQUENCE [LARGE SCALE GENOMIC DNA]</scope>
    <source>
        <strain evidence="1 2">LM102</strain>
    </source>
</reference>
<dbReference type="EMBL" id="CP036528">
    <property type="protein sequence ID" value="QBK24572.1"/>
    <property type="molecule type" value="Genomic_DNA"/>
</dbReference>
<proteinExistence type="predicted"/>
<organism evidence="1 2">
    <name type="scientific">Ureibacillus thermophilus</name>
    <dbReference type="NCBI Taxonomy" id="367743"/>
    <lineage>
        <taxon>Bacteria</taxon>
        <taxon>Bacillati</taxon>
        <taxon>Bacillota</taxon>
        <taxon>Bacilli</taxon>
        <taxon>Bacillales</taxon>
        <taxon>Caryophanaceae</taxon>
        <taxon>Ureibacillus</taxon>
    </lineage>
</organism>
<evidence type="ECO:0000313" key="2">
    <source>
        <dbReference type="Proteomes" id="UP000291151"/>
    </source>
</evidence>
<dbReference type="RefSeq" id="WP_208650847.1">
    <property type="nucleotide sequence ID" value="NZ_CP036528.1"/>
</dbReference>
<name>A0A4P6USR6_9BACL</name>
<keyword evidence="2" id="KW-1185">Reference proteome</keyword>
<protein>
    <submittedName>
        <fullName evidence="1">Uncharacterized protein</fullName>
    </submittedName>
</protein>
<dbReference type="AlphaFoldDB" id="A0A4P6USR6"/>
<gene>
    <name evidence="1" type="ORF">DKZ56_00790</name>
</gene>